<dbReference type="Gene3D" id="3.20.20.80">
    <property type="entry name" value="Glycosidases"/>
    <property type="match status" value="1"/>
</dbReference>
<dbReference type="InterPro" id="IPR001919">
    <property type="entry name" value="CBD2"/>
</dbReference>
<evidence type="ECO:0000313" key="17">
    <source>
        <dbReference type="EMBL" id="ARU52711.1"/>
    </source>
</evidence>
<organism evidence="17 18">
    <name type="scientific">Cellulosimicrobium cellulans</name>
    <name type="common">Arthrobacter luteus</name>
    <dbReference type="NCBI Taxonomy" id="1710"/>
    <lineage>
        <taxon>Bacteria</taxon>
        <taxon>Bacillati</taxon>
        <taxon>Actinomycetota</taxon>
        <taxon>Actinomycetes</taxon>
        <taxon>Micrococcales</taxon>
        <taxon>Promicromonosporaceae</taxon>
        <taxon>Cellulosimicrobium</taxon>
    </lineage>
</organism>
<dbReference type="InterPro" id="IPR008965">
    <property type="entry name" value="CBM2/CBM3_carb-bd_dom_sf"/>
</dbReference>
<dbReference type="InterPro" id="IPR031158">
    <property type="entry name" value="GH10_AS"/>
</dbReference>
<keyword evidence="8 11" id="KW-0326">Glycosidase</keyword>
<keyword evidence="9 11" id="KW-0624">Polysaccharide degradation</keyword>
<dbReference type="InterPro" id="IPR044846">
    <property type="entry name" value="GH10"/>
</dbReference>
<protein>
    <recommendedName>
        <fullName evidence="11">Beta-xylanase</fullName>
        <ecNumber evidence="11">3.2.1.8</ecNumber>
    </recommendedName>
</protein>
<name>A0A1Y0HX32_CELCE</name>
<dbReference type="Pfam" id="PF00553">
    <property type="entry name" value="CBM_2"/>
    <property type="match status" value="1"/>
</dbReference>
<evidence type="ECO:0000256" key="7">
    <source>
        <dbReference type="ARBA" id="ARBA00023277"/>
    </source>
</evidence>
<feature type="active site" description="Nucleophile" evidence="10">
    <location>
        <position position="266"/>
    </location>
</feature>
<gene>
    <name evidence="17" type="ORF">CBR64_15925</name>
</gene>
<dbReference type="EMBL" id="CP021383">
    <property type="protein sequence ID" value="ARU52711.1"/>
    <property type="molecule type" value="Genomic_DNA"/>
</dbReference>
<dbReference type="InterPro" id="IPR036116">
    <property type="entry name" value="FN3_sf"/>
</dbReference>
<dbReference type="EC" id="3.2.1.8" evidence="11"/>
<dbReference type="InterPro" id="IPR001000">
    <property type="entry name" value="GH10_dom"/>
</dbReference>
<dbReference type="Pfam" id="PF00041">
    <property type="entry name" value="fn3"/>
    <property type="match status" value="1"/>
</dbReference>
<dbReference type="Proteomes" id="UP000196228">
    <property type="component" value="Chromosome"/>
</dbReference>
<dbReference type="GO" id="GO:0030247">
    <property type="term" value="F:polysaccharide binding"/>
    <property type="evidence" value="ECO:0007669"/>
    <property type="project" value="UniProtKB-UniRule"/>
</dbReference>
<dbReference type="OrthoDB" id="9815836at2"/>
<dbReference type="SUPFAM" id="SSF51445">
    <property type="entry name" value="(Trans)glycosidases"/>
    <property type="match status" value="1"/>
</dbReference>
<keyword evidence="6" id="KW-0136">Cellulose degradation</keyword>
<evidence type="ECO:0000256" key="5">
    <source>
        <dbReference type="ARBA" id="ARBA00022801"/>
    </source>
</evidence>
<dbReference type="SUPFAM" id="SSF49265">
    <property type="entry name" value="Fibronectin type III"/>
    <property type="match status" value="1"/>
</dbReference>
<dbReference type="SMART" id="SM00060">
    <property type="entry name" value="FN3"/>
    <property type="match status" value="1"/>
</dbReference>
<feature type="chain" id="PRO_5012756169" description="Beta-xylanase" evidence="13">
    <location>
        <begin position="34"/>
        <end position="556"/>
    </location>
</feature>
<evidence type="ECO:0000256" key="13">
    <source>
        <dbReference type="SAM" id="SignalP"/>
    </source>
</evidence>
<sequence length="556" mass="57691">MSRTSFRRSLATTLATTALVAATVLPVATTATAATEPLGDAAARHGRTIGFALDPGRLSESSYQAVADREFSLVVAENAMKWDATEPSRGSFSWGAADQVASYAAAQGADLYGHTLVWHQQLPGWVQGLTGADLRTAMTDHVRAVAGHFAGDVEAWDVVNEAFEDDGSRRQSVFQQRLGDGYIEDAFRAARAADPDADLCLNDYSTDGINAKSTAIYDLVADFTSRGVPIDCVGFQAHLIVGQVPSTLTQNLQRFADLGVDVRITELDIRMNTPADASRLAQQASDYAKVFQACLDVDRCTGVTLWGITDRYSWIPGVFPGQGAALVWDDAYAPKPAYAAIAEVLGAQDDGPGGDDQAPSAPTGLRVSGTTTSSISLGWNASSDDVGVAGYRVYRDGTQVAEVSGTSFTDTGLAAGASHVYAVRAVDAAGNASATSGTVTGETAEGGGGPTGACTVAYAASSWNTGFTGSLRITNDSAVALHGWTLTFAFPDGQTVTQGWSAQYAQQGSSVTVTPAPWNTTLGAGASVDVGFNGSHSGINTEPSSFTLDGAACDVV</sequence>
<evidence type="ECO:0000256" key="3">
    <source>
        <dbReference type="ARBA" id="ARBA00022651"/>
    </source>
</evidence>
<feature type="domain" description="GH10" evidence="16">
    <location>
        <begin position="32"/>
        <end position="344"/>
    </location>
</feature>
<feature type="region of interest" description="Disordered" evidence="12">
    <location>
        <begin position="348"/>
        <end position="367"/>
    </location>
</feature>
<evidence type="ECO:0000256" key="10">
    <source>
        <dbReference type="PROSITE-ProRule" id="PRU10061"/>
    </source>
</evidence>
<dbReference type="SMART" id="SM00637">
    <property type="entry name" value="CBD_II"/>
    <property type="match status" value="1"/>
</dbReference>
<evidence type="ECO:0000313" key="18">
    <source>
        <dbReference type="Proteomes" id="UP000196228"/>
    </source>
</evidence>
<proteinExistence type="inferred from homology"/>
<evidence type="ECO:0000259" key="14">
    <source>
        <dbReference type="PROSITE" id="PS50853"/>
    </source>
</evidence>
<dbReference type="GO" id="GO:0045493">
    <property type="term" value="P:xylan catabolic process"/>
    <property type="evidence" value="ECO:0007669"/>
    <property type="project" value="UniProtKB-KW"/>
</dbReference>
<feature type="signal peptide" evidence="13">
    <location>
        <begin position="1"/>
        <end position="33"/>
    </location>
</feature>
<dbReference type="PROSITE" id="PS51760">
    <property type="entry name" value="GH10_2"/>
    <property type="match status" value="1"/>
</dbReference>
<dbReference type="AlphaFoldDB" id="A0A1Y0HX32"/>
<dbReference type="PROSITE" id="PS00561">
    <property type="entry name" value="CBM2_A"/>
    <property type="match status" value="1"/>
</dbReference>
<keyword evidence="5 11" id="KW-0378">Hydrolase</keyword>
<evidence type="ECO:0000256" key="4">
    <source>
        <dbReference type="ARBA" id="ARBA00022729"/>
    </source>
</evidence>
<evidence type="ECO:0000256" key="6">
    <source>
        <dbReference type="ARBA" id="ARBA00023001"/>
    </source>
</evidence>
<dbReference type="SMART" id="SM00633">
    <property type="entry name" value="Glyco_10"/>
    <property type="match status" value="1"/>
</dbReference>
<dbReference type="PROSITE" id="PS50853">
    <property type="entry name" value="FN3"/>
    <property type="match status" value="1"/>
</dbReference>
<dbReference type="Gene3D" id="2.60.40.10">
    <property type="entry name" value="Immunoglobulins"/>
    <property type="match status" value="1"/>
</dbReference>
<dbReference type="InterPro" id="IPR012291">
    <property type="entry name" value="CBM2_carb-bd_dom_sf"/>
</dbReference>
<dbReference type="InterPro" id="IPR018366">
    <property type="entry name" value="CBM2_CS"/>
</dbReference>
<evidence type="ECO:0000256" key="11">
    <source>
        <dbReference type="RuleBase" id="RU361174"/>
    </source>
</evidence>
<dbReference type="Gene3D" id="2.60.40.290">
    <property type="match status" value="1"/>
</dbReference>
<keyword evidence="4 13" id="KW-0732">Signal</keyword>
<dbReference type="PANTHER" id="PTHR31490">
    <property type="entry name" value="GLYCOSYL HYDROLASE"/>
    <property type="match status" value="1"/>
</dbReference>
<keyword evidence="7 11" id="KW-0119">Carbohydrate metabolism</keyword>
<evidence type="ECO:0000259" key="15">
    <source>
        <dbReference type="PROSITE" id="PS51173"/>
    </source>
</evidence>
<dbReference type="Pfam" id="PF00331">
    <property type="entry name" value="Glyco_hydro_10"/>
    <property type="match status" value="1"/>
</dbReference>
<evidence type="ECO:0000259" key="16">
    <source>
        <dbReference type="PROSITE" id="PS51760"/>
    </source>
</evidence>
<feature type="domain" description="CBM2" evidence="15">
    <location>
        <begin position="447"/>
        <end position="556"/>
    </location>
</feature>
<dbReference type="PANTHER" id="PTHR31490:SF88">
    <property type="entry name" value="BETA-XYLANASE"/>
    <property type="match status" value="1"/>
</dbReference>
<dbReference type="PROSITE" id="PS51173">
    <property type="entry name" value="CBM2"/>
    <property type="match status" value="1"/>
</dbReference>
<feature type="compositionally biased region" description="Low complexity" evidence="12">
    <location>
        <begin position="348"/>
        <end position="359"/>
    </location>
</feature>
<dbReference type="SUPFAM" id="SSF49384">
    <property type="entry name" value="Carbohydrate-binding domain"/>
    <property type="match status" value="1"/>
</dbReference>
<dbReference type="PROSITE" id="PS00591">
    <property type="entry name" value="GH10_1"/>
    <property type="match status" value="1"/>
</dbReference>
<evidence type="ECO:0000256" key="9">
    <source>
        <dbReference type="ARBA" id="ARBA00023326"/>
    </source>
</evidence>
<evidence type="ECO:0000256" key="12">
    <source>
        <dbReference type="SAM" id="MobiDB-lite"/>
    </source>
</evidence>
<dbReference type="GO" id="GO:0030245">
    <property type="term" value="P:cellulose catabolic process"/>
    <property type="evidence" value="ECO:0007669"/>
    <property type="project" value="UniProtKB-KW"/>
</dbReference>
<dbReference type="RefSeq" id="WP_087471666.1">
    <property type="nucleotide sequence ID" value="NZ_CP021383.1"/>
</dbReference>
<comment type="catalytic activity">
    <reaction evidence="1 11">
        <text>Endohydrolysis of (1-&gt;4)-beta-D-xylosidic linkages in xylans.</text>
        <dbReference type="EC" id="3.2.1.8"/>
    </reaction>
</comment>
<reference evidence="17 18" key="1">
    <citation type="submission" date="2017-05" db="EMBL/GenBank/DDBJ databases">
        <authorList>
            <person name="Song R."/>
            <person name="Chenine A.L."/>
            <person name="Ruprecht R.M."/>
        </authorList>
    </citation>
    <scope>NUCLEOTIDE SEQUENCE [LARGE SCALE GENOMIC DNA]</scope>
    <source>
        <strain evidence="17 18">PSBB019</strain>
    </source>
</reference>
<dbReference type="CDD" id="cd00063">
    <property type="entry name" value="FN3"/>
    <property type="match status" value="1"/>
</dbReference>
<dbReference type="GO" id="GO:0031176">
    <property type="term" value="F:endo-1,4-beta-xylanase activity"/>
    <property type="evidence" value="ECO:0007669"/>
    <property type="project" value="UniProtKB-EC"/>
</dbReference>
<dbReference type="InterPro" id="IPR017853">
    <property type="entry name" value="GH"/>
</dbReference>
<dbReference type="InterPro" id="IPR003961">
    <property type="entry name" value="FN3_dom"/>
</dbReference>
<dbReference type="PRINTS" id="PR00134">
    <property type="entry name" value="GLHYDRLASE10"/>
</dbReference>
<evidence type="ECO:0000256" key="8">
    <source>
        <dbReference type="ARBA" id="ARBA00023295"/>
    </source>
</evidence>
<accession>A0A1Y0HX32</accession>
<feature type="domain" description="Fibronectin type-III" evidence="14">
    <location>
        <begin position="361"/>
        <end position="446"/>
    </location>
</feature>
<dbReference type="InterPro" id="IPR013783">
    <property type="entry name" value="Ig-like_fold"/>
</dbReference>
<evidence type="ECO:0000256" key="2">
    <source>
        <dbReference type="ARBA" id="ARBA00007495"/>
    </source>
</evidence>
<keyword evidence="3" id="KW-0858">Xylan degradation</keyword>
<dbReference type="KEGG" id="cceu:CBR64_15925"/>
<evidence type="ECO:0000256" key="1">
    <source>
        <dbReference type="ARBA" id="ARBA00000681"/>
    </source>
</evidence>
<comment type="similarity">
    <text evidence="2 11">Belongs to the glycosyl hydrolase 10 (cellulase F) family.</text>
</comment>